<dbReference type="GO" id="GO:0004382">
    <property type="term" value="F:GDP phosphatase activity"/>
    <property type="evidence" value="ECO:0007669"/>
    <property type="project" value="TreeGrafter"/>
</dbReference>
<evidence type="ECO:0008006" key="9">
    <source>
        <dbReference type="Google" id="ProtNLM"/>
    </source>
</evidence>
<dbReference type="InterPro" id="IPR000407">
    <property type="entry name" value="GDA1_CD39_NTPase"/>
</dbReference>
<feature type="region of interest" description="Disordered" evidence="5">
    <location>
        <begin position="871"/>
        <end position="893"/>
    </location>
</feature>
<keyword evidence="8" id="KW-1185">Reference proteome</keyword>
<evidence type="ECO:0000256" key="3">
    <source>
        <dbReference type="PIRSR" id="PIRSR600407-1"/>
    </source>
</evidence>
<dbReference type="GO" id="GO:0045134">
    <property type="term" value="F:UDP phosphatase activity"/>
    <property type="evidence" value="ECO:0007669"/>
    <property type="project" value="TreeGrafter"/>
</dbReference>
<evidence type="ECO:0000256" key="2">
    <source>
        <dbReference type="ARBA" id="ARBA00022801"/>
    </source>
</evidence>
<comment type="caution">
    <text evidence="7">The sequence shown here is derived from an EMBL/GenBank/DDBJ whole genome shotgun (WGS) entry which is preliminary data.</text>
</comment>
<dbReference type="PANTHER" id="PTHR11782:SF121">
    <property type="entry name" value="NUCLEOSIDE-DIPHOSPHATASE MIG-23"/>
    <property type="match status" value="1"/>
</dbReference>
<evidence type="ECO:0000313" key="7">
    <source>
        <dbReference type="EMBL" id="KAG7548934.1"/>
    </source>
</evidence>
<keyword evidence="4" id="KW-0067">ATP-binding</keyword>
<evidence type="ECO:0000256" key="6">
    <source>
        <dbReference type="SAM" id="Phobius"/>
    </source>
</evidence>
<proteinExistence type="inferred from homology"/>
<feature type="region of interest" description="Disordered" evidence="5">
    <location>
        <begin position="776"/>
        <end position="842"/>
    </location>
</feature>
<evidence type="ECO:0000256" key="5">
    <source>
        <dbReference type="SAM" id="MobiDB-lite"/>
    </source>
</evidence>
<dbReference type="EMBL" id="JABELV010000057">
    <property type="protein sequence ID" value="KAG7548934.1"/>
    <property type="molecule type" value="Genomic_DNA"/>
</dbReference>
<evidence type="ECO:0000256" key="4">
    <source>
        <dbReference type="PIRSR" id="PIRSR600407-2"/>
    </source>
</evidence>
<feature type="transmembrane region" description="Helical" evidence="6">
    <location>
        <begin position="617"/>
        <end position="636"/>
    </location>
</feature>
<dbReference type="Pfam" id="PF01150">
    <property type="entry name" value="GDA1_CD39"/>
    <property type="match status" value="1"/>
</dbReference>
<protein>
    <recommendedName>
        <fullName evidence="9">Nucleoside phosphatase family-domain-containing protein</fullName>
    </recommendedName>
</protein>
<reference evidence="7" key="1">
    <citation type="submission" date="2020-04" db="EMBL/GenBank/DDBJ databases">
        <title>Analysis of mating type loci in Filobasidium floriforme.</title>
        <authorList>
            <person name="Nowrousian M."/>
        </authorList>
    </citation>
    <scope>NUCLEOTIDE SEQUENCE</scope>
    <source>
        <strain evidence="7">CBS 6242</strain>
    </source>
</reference>
<feature type="active site" description="Proton acceptor" evidence="3">
    <location>
        <position position="187"/>
    </location>
</feature>
<name>A0A8K0JL69_9TREE</name>
<keyword evidence="2" id="KW-0378">Hydrolase</keyword>
<accession>A0A8K0JL69</accession>
<dbReference type="GO" id="GO:0005794">
    <property type="term" value="C:Golgi apparatus"/>
    <property type="evidence" value="ECO:0007669"/>
    <property type="project" value="TreeGrafter"/>
</dbReference>
<keyword evidence="4" id="KW-0547">Nucleotide-binding</keyword>
<dbReference type="GO" id="GO:0017111">
    <property type="term" value="F:ribonucleoside triphosphate phosphatase activity"/>
    <property type="evidence" value="ECO:0007669"/>
    <property type="project" value="TreeGrafter"/>
</dbReference>
<feature type="region of interest" description="Disordered" evidence="5">
    <location>
        <begin position="710"/>
        <end position="754"/>
    </location>
</feature>
<dbReference type="PANTHER" id="PTHR11782">
    <property type="entry name" value="ADENOSINE/GUANOSINE DIPHOSPHATASE"/>
    <property type="match status" value="1"/>
</dbReference>
<dbReference type="GO" id="GO:0005524">
    <property type="term" value="F:ATP binding"/>
    <property type="evidence" value="ECO:0007669"/>
    <property type="project" value="UniProtKB-KW"/>
</dbReference>
<keyword evidence="6" id="KW-0812">Transmembrane</keyword>
<keyword evidence="6" id="KW-0472">Membrane</keyword>
<keyword evidence="6" id="KW-1133">Transmembrane helix</keyword>
<dbReference type="GO" id="GO:0046036">
    <property type="term" value="P:CTP metabolic process"/>
    <property type="evidence" value="ECO:0007669"/>
    <property type="project" value="TreeGrafter"/>
</dbReference>
<comment type="similarity">
    <text evidence="1">Belongs to the GDA1/CD39 NTPase family.</text>
</comment>
<dbReference type="GO" id="GO:0006256">
    <property type="term" value="P:UDP catabolic process"/>
    <property type="evidence" value="ECO:0007669"/>
    <property type="project" value="TreeGrafter"/>
</dbReference>
<evidence type="ECO:0000313" key="8">
    <source>
        <dbReference type="Proteomes" id="UP000812966"/>
    </source>
</evidence>
<evidence type="ECO:0000256" key="1">
    <source>
        <dbReference type="ARBA" id="ARBA00009283"/>
    </source>
</evidence>
<dbReference type="Gene3D" id="3.30.420.40">
    <property type="match status" value="1"/>
</dbReference>
<dbReference type="Gene3D" id="3.30.420.150">
    <property type="entry name" value="Exopolyphosphatase. Domain 2"/>
    <property type="match status" value="1"/>
</dbReference>
<dbReference type="GO" id="GO:0016020">
    <property type="term" value="C:membrane"/>
    <property type="evidence" value="ECO:0007669"/>
    <property type="project" value="TreeGrafter"/>
</dbReference>
<feature type="compositionally biased region" description="Basic and acidic residues" evidence="5">
    <location>
        <begin position="730"/>
        <end position="739"/>
    </location>
</feature>
<feature type="binding site" evidence="4">
    <location>
        <begin position="255"/>
        <end position="259"/>
    </location>
    <ligand>
        <name>ATP</name>
        <dbReference type="ChEBI" id="CHEBI:30616"/>
    </ligand>
</feature>
<feature type="compositionally biased region" description="Polar residues" evidence="5">
    <location>
        <begin position="787"/>
        <end position="810"/>
    </location>
</feature>
<dbReference type="Proteomes" id="UP000812966">
    <property type="component" value="Unassembled WGS sequence"/>
</dbReference>
<dbReference type="AlphaFoldDB" id="A0A8K0JL69"/>
<feature type="compositionally biased region" description="Polar residues" evidence="5">
    <location>
        <begin position="740"/>
        <end position="749"/>
    </location>
</feature>
<sequence>MPPPAGTLSSTRYTIIVDAGSSGSRLIIYSYQDPEAEREEIVRSIRQKYKNRSKGERKSNAEVEKEIKWEVEKSLRRLVKVEKGASGDDWMKKAEPGISSMSPANIPQYLSPLLSHALAHIPPSQHSNTPIYILATAGMRLLPAETREGILSATCETLRKDYPFVVGASSSLGPCGDSVRVASGEEEGMWGWVAVNYLMDGFGHSSGQVVDEEHAILPLPELSRETQGSLEKGVSPTLVDVNHHHPTFGFLDMGGASTQIAFSPSVGELERSNFPPEELKSVSLRLLSGQAVEWPLFVASWLGFGTNQVRERYIAAKVLEWQKENERLSKAIKQSGESVPTSVAATLFQPIEDPCLPKGLKLPPTSASTPSFLGTGSFSQCLESLQPLLDRTAPCPPPASHCLFAGLPTPHIDFEREDQRGFIGISEYWYTAQQILGLGGVWDWAEWERGMEGFCQRDWGDIKEGFQKENGLEGTAVDISRLEMQCFKGAWISNVLHDGIGIPRITDAQGDQTLTGEKGGELVDEAARRAKEKGLVSKKSSHFQSVDTIGETAVSWTLGKMVIEASKAVKPHGHDVAQPVGTHSRWSQAWTVGRGRVGQALGLPKFERKMDELGLDVFWVFFTIILVFVGLAYAVLRRRFWLTKASLQKRRKRSDAGEVRDWMRMRSQASSSAEEGLLPASPKTLWSGTSRLKPYVHKFSTLVAKVTHNGRREKASRPTWNRQVTSPHPGHIEMPERSEVYSTSTSMSLPGSPKAHESFFVPAHSDSAPVAINGFADKHDLTPRPSPSKTALQLMSDGSRSLSAKSSPGSLRSKRTSPLPMTSANGEAAGTGGWNDPPGSVFGATDATGHLLGAKGLSSLSRSSSRINLEEYGGSLAVRPISRGPGGDDPGGP</sequence>
<gene>
    <name evidence="7" type="ORF">FFLO_03226</name>
</gene>
<organism evidence="7 8">
    <name type="scientific">Filobasidium floriforme</name>
    <dbReference type="NCBI Taxonomy" id="5210"/>
    <lineage>
        <taxon>Eukaryota</taxon>
        <taxon>Fungi</taxon>
        <taxon>Dikarya</taxon>
        <taxon>Basidiomycota</taxon>
        <taxon>Agaricomycotina</taxon>
        <taxon>Tremellomycetes</taxon>
        <taxon>Filobasidiales</taxon>
        <taxon>Filobasidiaceae</taxon>
        <taxon>Filobasidium</taxon>
    </lineage>
</organism>
<feature type="compositionally biased region" description="Gly residues" evidence="5">
    <location>
        <begin position="884"/>
        <end position="893"/>
    </location>
</feature>